<proteinExistence type="predicted"/>
<dbReference type="HOGENOM" id="CLU_1107678_0_0_1"/>
<dbReference type="OrthoDB" id="2627755at2759"/>
<dbReference type="AlphaFoldDB" id="A0A0D0CWF8"/>
<reference evidence="2 3" key="1">
    <citation type="submission" date="2014-04" db="EMBL/GenBank/DDBJ databases">
        <authorList>
            <consortium name="DOE Joint Genome Institute"/>
            <person name="Kuo A."/>
            <person name="Kohler A."/>
            <person name="Jargeat P."/>
            <person name="Nagy L.G."/>
            <person name="Floudas D."/>
            <person name="Copeland A."/>
            <person name="Barry K.W."/>
            <person name="Cichocki N."/>
            <person name="Veneault-Fourrey C."/>
            <person name="LaButti K."/>
            <person name="Lindquist E.A."/>
            <person name="Lipzen A."/>
            <person name="Lundell T."/>
            <person name="Morin E."/>
            <person name="Murat C."/>
            <person name="Sun H."/>
            <person name="Tunlid A."/>
            <person name="Henrissat B."/>
            <person name="Grigoriev I.V."/>
            <person name="Hibbett D.S."/>
            <person name="Martin F."/>
            <person name="Nordberg H.P."/>
            <person name="Cantor M.N."/>
            <person name="Hua S.X."/>
        </authorList>
    </citation>
    <scope>NUCLEOTIDE SEQUENCE [LARGE SCALE GENOMIC DNA]</scope>
    <source>
        <strain evidence="2 3">Ve08.2h10</strain>
    </source>
</reference>
<dbReference type="Pfam" id="PF17667">
    <property type="entry name" value="Pkinase_fungal"/>
    <property type="match status" value="1"/>
</dbReference>
<feature type="non-terminal residue" evidence="2">
    <location>
        <position position="224"/>
    </location>
</feature>
<reference evidence="3" key="2">
    <citation type="submission" date="2015-01" db="EMBL/GenBank/DDBJ databases">
        <title>Evolutionary Origins and Diversification of the Mycorrhizal Mutualists.</title>
        <authorList>
            <consortium name="DOE Joint Genome Institute"/>
            <consortium name="Mycorrhizal Genomics Consortium"/>
            <person name="Kohler A."/>
            <person name="Kuo A."/>
            <person name="Nagy L.G."/>
            <person name="Floudas D."/>
            <person name="Copeland A."/>
            <person name="Barry K.W."/>
            <person name="Cichocki N."/>
            <person name="Veneault-Fourrey C."/>
            <person name="LaButti K."/>
            <person name="Lindquist E.A."/>
            <person name="Lipzen A."/>
            <person name="Lundell T."/>
            <person name="Morin E."/>
            <person name="Murat C."/>
            <person name="Riley R."/>
            <person name="Ohm R."/>
            <person name="Sun H."/>
            <person name="Tunlid A."/>
            <person name="Henrissat B."/>
            <person name="Grigoriev I.V."/>
            <person name="Hibbett D.S."/>
            <person name="Martin F."/>
        </authorList>
    </citation>
    <scope>NUCLEOTIDE SEQUENCE [LARGE SCALE GENOMIC DNA]</scope>
    <source>
        <strain evidence="3">Ve08.2h10</strain>
    </source>
</reference>
<dbReference type="PANTHER" id="PTHR38248:SF2">
    <property type="entry name" value="FUNK1 11"/>
    <property type="match status" value="1"/>
</dbReference>
<feature type="domain" description="Fungal-type protein kinase" evidence="1">
    <location>
        <begin position="30"/>
        <end position="223"/>
    </location>
</feature>
<dbReference type="InParanoid" id="A0A0D0CWF8"/>
<accession>A0A0D0CWF8</accession>
<dbReference type="EMBL" id="KN826165">
    <property type="protein sequence ID" value="KIK79853.1"/>
    <property type="molecule type" value="Genomic_DNA"/>
</dbReference>
<protein>
    <recommendedName>
        <fullName evidence="1">Fungal-type protein kinase domain-containing protein</fullName>
    </recommendedName>
</protein>
<organism evidence="2 3">
    <name type="scientific">Paxillus rubicundulus Ve08.2h10</name>
    <dbReference type="NCBI Taxonomy" id="930991"/>
    <lineage>
        <taxon>Eukaryota</taxon>
        <taxon>Fungi</taxon>
        <taxon>Dikarya</taxon>
        <taxon>Basidiomycota</taxon>
        <taxon>Agaricomycotina</taxon>
        <taxon>Agaricomycetes</taxon>
        <taxon>Agaricomycetidae</taxon>
        <taxon>Boletales</taxon>
        <taxon>Paxilineae</taxon>
        <taxon>Paxillaceae</taxon>
        <taxon>Paxillus</taxon>
    </lineage>
</organism>
<dbReference type="STRING" id="930991.A0A0D0CWF8"/>
<evidence type="ECO:0000313" key="2">
    <source>
        <dbReference type="EMBL" id="KIK79853.1"/>
    </source>
</evidence>
<evidence type="ECO:0000313" key="3">
    <source>
        <dbReference type="Proteomes" id="UP000054538"/>
    </source>
</evidence>
<gene>
    <name evidence="2" type="ORF">PAXRUDRAFT_45521</name>
</gene>
<dbReference type="PANTHER" id="PTHR38248">
    <property type="entry name" value="FUNK1 6"/>
    <property type="match status" value="1"/>
</dbReference>
<keyword evidence="3" id="KW-1185">Reference proteome</keyword>
<sequence>GRSWTPAHSDTSLLGSCTHRRPDIVCYETECKKCDWRLLHTVLELKSGALSHSNIFTVMAKWAKTIFMCQDNRRFVLVLLLHKYELSLALFDRGGSIIADPFDIHDKPELFLHILFGITYAKEEYLSYDTHIATLSSDRYLVHAHLHLELLFTTFISDRIHGHGTVVWLAKATTGSYKQEKEKENLYVVVKTTWQDDNNPLTEGVILYILEKKGVKGIPTLIHE</sequence>
<dbReference type="InterPro" id="IPR040976">
    <property type="entry name" value="Pkinase_fungal"/>
</dbReference>
<dbReference type="Proteomes" id="UP000054538">
    <property type="component" value="Unassembled WGS sequence"/>
</dbReference>
<evidence type="ECO:0000259" key="1">
    <source>
        <dbReference type="Pfam" id="PF17667"/>
    </source>
</evidence>
<name>A0A0D0CWF8_9AGAM</name>
<feature type="non-terminal residue" evidence="2">
    <location>
        <position position="1"/>
    </location>
</feature>